<organism evidence="6 7">
    <name type="scientific">Brevundimonas staleyi</name>
    <dbReference type="NCBI Taxonomy" id="74326"/>
    <lineage>
        <taxon>Bacteria</taxon>
        <taxon>Pseudomonadati</taxon>
        <taxon>Pseudomonadota</taxon>
        <taxon>Alphaproteobacteria</taxon>
        <taxon>Caulobacterales</taxon>
        <taxon>Caulobacteraceae</taxon>
        <taxon>Brevundimonas</taxon>
    </lineage>
</organism>
<evidence type="ECO:0000313" key="7">
    <source>
        <dbReference type="Proteomes" id="UP001596152"/>
    </source>
</evidence>
<dbReference type="Pfam" id="PF13564">
    <property type="entry name" value="DoxX_2"/>
    <property type="match status" value="1"/>
</dbReference>
<evidence type="ECO:0000256" key="5">
    <source>
        <dbReference type="SAM" id="Phobius"/>
    </source>
</evidence>
<keyword evidence="2 5" id="KW-0812">Transmembrane</keyword>
<protein>
    <submittedName>
        <fullName evidence="6">DoxX family protein</fullName>
    </submittedName>
</protein>
<evidence type="ECO:0000256" key="3">
    <source>
        <dbReference type="ARBA" id="ARBA00022989"/>
    </source>
</evidence>
<evidence type="ECO:0000313" key="6">
    <source>
        <dbReference type="EMBL" id="MFC5346117.1"/>
    </source>
</evidence>
<feature type="transmembrane region" description="Helical" evidence="5">
    <location>
        <begin position="31"/>
        <end position="52"/>
    </location>
</feature>
<comment type="caution">
    <text evidence="6">The sequence shown here is derived from an EMBL/GenBank/DDBJ whole genome shotgun (WGS) entry which is preliminary data.</text>
</comment>
<evidence type="ECO:0000256" key="2">
    <source>
        <dbReference type="ARBA" id="ARBA00022692"/>
    </source>
</evidence>
<feature type="transmembrane region" description="Helical" evidence="5">
    <location>
        <begin position="100"/>
        <end position="120"/>
    </location>
</feature>
<proteinExistence type="predicted"/>
<gene>
    <name evidence="6" type="ORF">ACFPIE_19545</name>
</gene>
<evidence type="ECO:0000256" key="4">
    <source>
        <dbReference type="ARBA" id="ARBA00023136"/>
    </source>
</evidence>
<keyword evidence="4 5" id="KW-0472">Membrane</keyword>
<dbReference type="EMBL" id="JBHSLF010000055">
    <property type="protein sequence ID" value="MFC5346117.1"/>
    <property type="molecule type" value="Genomic_DNA"/>
</dbReference>
<accession>A0ABW0FWZ4</accession>
<feature type="transmembrane region" description="Helical" evidence="5">
    <location>
        <begin position="72"/>
        <end position="93"/>
    </location>
</feature>
<keyword evidence="7" id="KW-1185">Reference proteome</keyword>
<dbReference type="Proteomes" id="UP001596152">
    <property type="component" value="Unassembled WGS sequence"/>
</dbReference>
<name>A0ABW0FWZ4_9CAUL</name>
<evidence type="ECO:0000256" key="1">
    <source>
        <dbReference type="ARBA" id="ARBA00004141"/>
    </source>
</evidence>
<keyword evidence="3 5" id="KW-1133">Transmembrane helix</keyword>
<reference evidence="7" key="1">
    <citation type="journal article" date="2019" name="Int. J. Syst. Evol. Microbiol.">
        <title>The Global Catalogue of Microorganisms (GCM) 10K type strain sequencing project: providing services to taxonomists for standard genome sequencing and annotation.</title>
        <authorList>
            <consortium name="The Broad Institute Genomics Platform"/>
            <consortium name="The Broad Institute Genome Sequencing Center for Infectious Disease"/>
            <person name="Wu L."/>
            <person name="Ma J."/>
        </authorList>
    </citation>
    <scope>NUCLEOTIDE SEQUENCE [LARGE SCALE GENOMIC DNA]</scope>
    <source>
        <strain evidence="7">JCM 12125</strain>
    </source>
</reference>
<dbReference type="RefSeq" id="WP_374038315.1">
    <property type="nucleotide sequence ID" value="NZ_CP169082.1"/>
</dbReference>
<dbReference type="InterPro" id="IPR032808">
    <property type="entry name" value="DoxX"/>
</dbReference>
<sequence>MSSTFPAPSSPVTRAPVSPARARTIAGYRNLALWTLQGWAAMFFFAAGYAKLTESMDNLVALMTWPALVSQNLVRGVGIVEIILALGLLMPLFSWKIGRWPLLVSAAGLVAMEAIMLTVHMIGMDIGLALTNAVLLAITIPVLLGRR</sequence>
<comment type="subcellular location">
    <subcellularLocation>
        <location evidence="1">Membrane</location>
        <topology evidence="1">Multi-pass membrane protein</topology>
    </subcellularLocation>
</comment>
<feature type="transmembrane region" description="Helical" evidence="5">
    <location>
        <begin position="126"/>
        <end position="144"/>
    </location>
</feature>